<evidence type="ECO:0000313" key="6">
    <source>
        <dbReference type="Proteomes" id="UP000580861"/>
    </source>
</evidence>
<feature type="domain" description="HTH luxR-type" evidence="4">
    <location>
        <begin position="890"/>
        <end position="949"/>
    </location>
</feature>
<evidence type="ECO:0000259" key="4">
    <source>
        <dbReference type="PROSITE" id="PS50043"/>
    </source>
</evidence>
<dbReference type="GO" id="GO:0005737">
    <property type="term" value="C:cytoplasm"/>
    <property type="evidence" value="ECO:0007669"/>
    <property type="project" value="TreeGrafter"/>
</dbReference>
<gene>
    <name evidence="5" type="ORF">HDA45_006353</name>
</gene>
<dbReference type="PRINTS" id="PR00038">
    <property type="entry name" value="HTHLUXR"/>
</dbReference>
<proteinExistence type="predicted"/>
<dbReference type="SUPFAM" id="SSF48452">
    <property type="entry name" value="TPR-like"/>
    <property type="match status" value="1"/>
</dbReference>
<dbReference type="GO" id="GO:0006355">
    <property type="term" value="P:regulation of DNA-templated transcription"/>
    <property type="evidence" value="ECO:0007669"/>
    <property type="project" value="InterPro"/>
</dbReference>
<dbReference type="AlphaFoldDB" id="A0A841B8A1"/>
<dbReference type="SMART" id="SM00421">
    <property type="entry name" value="HTH_LUXR"/>
    <property type="match status" value="1"/>
</dbReference>
<evidence type="ECO:0000256" key="3">
    <source>
        <dbReference type="SAM" id="MobiDB-lite"/>
    </source>
</evidence>
<keyword evidence="1" id="KW-0547">Nucleotide-binding</keyword>
<organism evidence="5 6">
    <name type="scientific">Amycolatopsis umgeniensis</name>
    <dbReference type="NCBI Taxonomy" id="336628"/>
    <lineage>
        <taxon>Bacteria</taxon>
        <taxon>Bacillati</taxon>
        <taxon>Actinomycetota</taxon>
        <taxon>Actinomycetes</taxon>
        <taxon>Pseudonocardiales</taxon>
        <taxon>Pseudonocardiaceae</taxon>
        <taxon>Amycolatopsis</taxon>
    </lineage>
</organism>
<sequence length="949" mass="102190">MADGCADPLSGRFRSPPMIGRDAELAALLDAVRHPPSAVFVAGQAGVGKSRLVTEFAAAAARDGFPRVITGSCQPLPEPFPYGVLLDCLSQCGDLLREPGPATGALRDHLPELADRLPPAPRPLGDPHAERHRVFRAVRDLLRALGPAVLVLEDLQWADEKTRRVLRFVLANPPPDLSIVATYRREDLPSVAPLGHAFHVPHGVTGVDLVLRPFGVADVRAMIDALVGAAVTSRRFAEAVLRETAGIPFVVEETVRALRDPMRDVRAEGDSARRVLAGVDVPASVADTIEERLATLPDAARILTEAASVLGVPETPEVLNTVAGEAEVAHLIASVESGVLVEETVNRYGFRHNIARRAVYASLPGPRRRELHERAFAALSALDHTPVASLCAHAKAAGMKAEWLRYSELAAKVAEDANDVSTAVDLLVEVLSDAETSPEVANRLATKLCDHALTGLPGGVMTARVENLLSDPRLAPDVRAQVHLWFGLLLQRETGSLDRGAEEITLALGLLGDQPERTVRGMAAMAGPYLGSASIAEHQRSLDRVEGIVDHLPTRELRTALLATTLGGRLIVGDPSTWERIARLPSPSDVRDPEELHHLARAHCNLADACSWIGHYAKAWEFLRDGIVLAKRVGSSYVVGTAEATAARLDWLSGRWSDLGQRLDNLIETYADLLLTTDLHLTRGWLAAARGEWGRAEEAFQATTGPYPAAQVFPVGISAAGGMAGMLLSRGKVAEAEEHVRRGVTMVRSKGAWVWSGDLLPQAVDYHLAVGDVDAARLLVSETASGLRGVDAPLARAGLAACRARLAAATNDRVEADRLYREAIDLHWDLGLSYRATQLAEQAEGETLADAEVLEALTRSYDALGATVDAARCRHRSRSTGAATPSPRGRRGYGSELSPREQDVARLLAGGHTNQEIAQALFLSRRTVEEYVVKVRRKLNVSSRHDVRL</sequence>
<dbReference type="CDD" id="cd06170">
    <property type="entry name" value="LuxR_C_like"/>
    <property type="match status" value="1"/>
</dbReference>
<dbReference type="PANTHER" id="PTHR16305:SF35">
    <property type="entry name" value="TRANSCRIPTIONAL ACTIVATOR DOMAIN"/>
    <property type="match status" value="1"/>
</dbReference>
<dbReference type="SUPFAM" id="SSF46894">
    <property type="entry name" value="C-terminal effector domain of the bipartite response regulators"/>
    <property type="match status" value="1"/>
</dbReference>
<dbReference type="PANTHER" id="PTHR16305">
    <property type="entry name" value="TESTICULAR SOLUBLE ADENYLYL CYCLASE"/>
    <property type="match status" value="1"/>
</dbReference>
<evidence type="ECO:0000256" key="1">
    <source>
        <dbReference type="ARBA" id="ARBA00022741"/>
    </source>
</evidence>
<reference evidence="5 6" key="1">
    <citation type="submission" date="2020-08" db="EMBL/GenBank/DDBJ databases">
        <title>Sequencing the genomes of 1000 actinobacteria strains.</title>
        <authorList>
            <person name="Klenk H.-P."/>
        </authorList>
    </citation>
    <scope>NUCLEOTIDE SEQUENCE [LARGE SCALE GENOMIC DNA]</scope>
    <source>
        <strain evidence="5 6">DSM 45272</strain>
    </source>
</reference>
<dbReference type="SUPFAM" id="SSF52540">
    <property type="entry name" value="P-loop containing nucleoside triphosphate hydrolases"/>
    <property type="match status" value="1"/>
</dbReference>
<accession>A0A841B8A1</accession>
<protein>
    <submittedName>
        <fullName evidence="5">DNA-binding CsgD family transcriptional regulator</fullName>
    </submittedName>
</protein>
<comment type="caution">
    <text evidence="5">The sequence shown here is derived from an EMBL/GenBank/DDBJ whole genome shotgun (WGS) entry which is preliminary data.</text>
</comment>
<keyword evidence="6" id="KW-1185">Reference proteome</keyword>
<dbReference type="GO" id="GO:0003677">
    <property type="term" value="F:DNA binding"/>
    <property type="evidence" value="ECO:0007669"/>
    <property type="project" value="UniProtKB-KW"/>
</dbReference>
<dbReference type="Gene3D" id="1.10.10.10">
    <property type="entry name" value="Winged helix-like DNA-binding domain superfamily/Winged helix DNA-binding domain"/>
    <property type="match status" value="1"/>
</dbReference>
<name>A0A841B8A1_9PSEU</name>
<keyword evidence="5" id="KW-0238">DNA-binding</keyword>
<dbReference type="InterPro" id="IPR016032">
    <property type="entry name" value="Sig_transdc_resp-reg_C-effctor"/>
</dbReference>
<dbReference type="Gene3D" id="1.25.40.10">
    <property type="entry name" value="Tetratricopeptide repeat domain"/>
    <property type="match status" value="1"/>
</dbReference>
<dbReference type="InterPro" id="IPR036388">
    <property type="entry name" value="WH-like_DNA-bd_sf"/>
</dbReference>
<evidence type="ECO:0000313" key="5">
    <source>
        <dbReference type="EMBL" id="MBB5856266.1"/>
    </source>
</evidence>
<dbReference type="GO" id="GO:0004016">
    <property type="term" value="F:adenylate cyclase activity"/>
    <property type="evidence" value="ECO:0007669"/>
    <property type="project" value="TreeGrafter"/>
</dbReference>
<dbReference type="InterPro" id="IPR027417">
    <property type="entry name" value="P-loop_NTPase"/>
</dbReference>
<dbReference type="GO" id="GO:0005524">
    <property type="term" value="F:ATP binding"/>
    <property type="evidence" value="ECO:0007669"/>
    <property type="project" value="UniProtKB-KW"/>
</dbReference>
<dbReference type="Gene3D" id="3.40.50.300">
    <property type="entry name" value="P-loop containing nucleotide triphosphate hydrolases"/>
    <property type="match status" value="1"/>
</dbReference>
<dbReference type="InterPro" id="IPR000792">
    <property type="entry name" value="Tscrpt_reg_LuxR_C"/>
</dbReference>
<dbReference type="InterPro" id="IPR041664">
    <property type="entry name" value="AAA_16"/>
</dbReference>
<evidence type="ECO:0000256" key="2">
    <source>
        <dbReference type="ARBA" id="ARBA00022840"/>
    </source>
</evidence>
<dbReference type="EMBL" id="JACHMX010000001">
    <property type="protein sequence ID" value="MBB5856266.1"/>
    <property type="molecule type" value="Genomic_DNA"/>
</dbReference>
<dbReference type="PROSITE" id="PS50043">
    <property type="entry name" value="HTH_LUXR_2"/>
    <property type="match status" value="1"/>
</dbReference>
<dbReference type="InterPro" id="IPR011990">
    <property type="entry name" value="TPR-like_helical_dom_sf"/>
</dbReference>
<dbReference type="Pfam" id="PF00196">
    <property type="entry name" value="GerE"/>
    <property type="match status" value="1"/>
</dbReference>
<feature type="region of interest" description="Disordered" evidence="3">
    <location>
        <begin position="874"/>
        <end position="898"/>
    </location>
</feature>
<dbReference type="Proteomes" id="UP000580861">
    <property type="component" value="Unassembled WGS sequence"/>
</dbReference>
<dbReference type="RefSeq" id="WP_246480850.1">
    <property type="nucleotide sequence ID" value="NZ_JACHMX010000001.1"/>
</dbReference>
<keyword evidence="2" id="KW-0067">ATP-binding</keyword>
<dbReference type="Pfam" id="PF13191">
    <property type="entry name" value="AAA_16"/>
    <property type="match status" value="1"/>
</dbReference>